<feature type="domain" description="DNA mismatch repair MutH/Type II restriction enzyme Sau3AI" evidence="4">
    <location>
        <begin position="74"/>
        <end position="175"/>
    </location>
</feature>
<evidence type="ECO:0000256" key="1">
    <source>
        <dbReference type="ARBA" id="ARBA00022722"/>
    </source>
</evidence>
<dbReference type="EMBL" id="JAJBMB010000005">
    <property type="protein sequence ID" value="MCB5445916.1"/>
    <property type="molecule type" value="Genomic_DNA"/>
</dbReference>
<sequence>MSYIEKYDRTSPKSIEEYAKKLIGYTFEDIIELNKKDSKELNKGEIKENTSLYYGNRSRKGGLGNLLEEIYFGYNANSISEPDFPEAGVELKVTPFEKKKNGSFKAGERLVLGMISYDKEIEDNLYDSHIWNKCKLLLLIYYLRDKRIKDNLLYTIRYATLFQPTEADLKIIEQDYKIIVDKIKAGKAHELSESDTMYLGACTKGSTAEKSLVKQYYNTNVKAKKRAFCYKNTYMTFILNNYIIPNKNTYEENVEPIIRDVDDLKNCSFDEYIKSKINKNIGKTDEELCLLFDREYNNNKAQWIDLSYRMLGIKSNKAEEFIKANIVVKAVRIEENGNMVESSSLPTICFKELVKQEWEDSDLFKYFETTKFLFVVYKKQGEHYVLKGCKLWNMPYEDLNVDLYQGWKNIRDTVEKGTELEKKETKNGIIIKNNLPNKNANRIIHIRPHTSKTFYKFEDGEIFGKGTYVNGDELPDGRWMTKQSFWINNSYIISQLQDIINQ</sequence>
<dbReference type="Proteomes" id="UP001299409">
    <property type="component" value="Unassembled WGS sequence"/>
</dbReference>
<dbReference type="InterPro" id="IPR011335">
    <property type="entry name" value="Restrct_endonuc-II-like"/>
</dbReference>
<dbReference type="RefSeq" id="WP_138342862.1">
    <property type="nucleotide sequence ID" value="NZ_BAABXU010000001.1"/>
</dbReference>
<keyword evidence="3" id="KW-0378">Hydrolase</keyword>
<evidence type="ECO:0000256" key="2">
    <source>
        <dbReference type="ARBA" id="ARBA00022759"/>
    </source>
</evidence>
<proteinExistence type="predicted"/>
<evidence type="ECO:0000256" key="3">
    <source>
        <dbReference type="ARBA" id="ARBA00022801"/>
    </source>
</evidence>
<dbReference type="SMART" id="SM00927">
    <property type="entry name" value="MutH"/>
    <property type="match status" value="1"/>
</dbReference>
<dbReference type="InterPro" id="IPR011337">
    <property type="entry name" value="DNA_rep_MutH/RE_typeII_Sau3AI"/>
</dbReference>
<organism evidence="5 6">
    <name type="scientific">Intestinibacter bartlettii</name>
    <dbReference type="NCBI Taxonomy" id="261299"/>
    <lineage>
        <taxon>Bacteria</taxon>
        <taxon>Bacillati</taxon>
        <taxon>Bacillota</taxon>
        <taxon>Clostridia</taxon>
        <taxon>Peptostreptococcales</taxon>
        <taxon>Peptostreptococcaceae</taxon>
        <taxon>Intestinibacter</taxon>
    </lineage>
</organism>
<dbReference type="Pfam" id="PF02976">
    <property type="entry name" value="MutH"/>
    <property type="match status" value="1"/>
</dbReference>
<evidence type="ECO:0000313" key="5">
    <source>
        <dbReference type="EMBL" id="MCB5445916.1"/>
    </source>
</evidence>
<dbReference type="InterPro" id="IPR037057">
    <property type="entry name" value="DNA_rep_MutH/T2_RE_sf"/>
</dbReference>
<gene>
    <name evidence="5" type="ORF">LIP50_06820</name>
</gene>
<accession>A0ABS8CWV7</accession>
<evidence type="ECO:0000313" key="6">
    <source>
        <dbReference type="Proteomes" id="UP001299409"/>
    </source>
</evidence>
<protein>
    <submittedName>
        <fullName evidence="5">Restriction endonuclease</fullName>
    </submittedName>
</protein>
<keyword evidence="6" id="KW-1185">Reference proteome</keyword>
<dbReference type="NCBIfam" id="NF040973">
    <property type="entry name" value="restrict_Sau3AI"/>
    <property type="match status" value="1"/>
</dbReference>
<keyword evidence="1" id="KW-0540">Nuclease</keyword>
<dbReference type="CDD" id="cd22355">
    <property type="entry name" value="Sau3AI_C"/>
    <property type="match status" value="1"/>
</dbReference>
<dbReference type="Gene3D" id="3.40.600.10">
    <property type="entry name" value="DNA mismatch repair MutH/Restriction endonuclease, type II"/>
    <property type="match status" value="2"/>
</dbReference>
<name>A0ABS8CWV7_9FIRM</name>
<evidence type="ECO:0000259" key="4">
    <source>
        <dbReference type="SMART" id="SM00927"/>
    </source>
</evidence>
<dbReference type="SUPFAM" id="SSF52980">
    <property type="entry name" value="Restriction endonuclease-like"/>
    <property type="match status" value="2"/>
</dbReference>
<dbReference type="GO" id="GO:0004519">
    <property type="term" value="F:endonuclease activity"/>
    <property type="evidence" value="ECO:0007669"/>
    <property type="project" value="UniProtKB-KW"/>
</dbReference>
<keyword evidence="2 5" id="KW-0255">Endonuclease</keyword>
<comment type="caution">
    <text evidence="5">The sequence shown here is derived from an EMBL/GenBank/DDBJ whole genome shotgun (WGS) entry which is preliminary data.</text>
</comment>
<dbReference type="CDD" id="cd22356">
    <property type="entry name" value="Sau3AI_N-like"/>
    <property type="match status" value="1"/>
</dbReference>
<reference evidence="5 6" key="1">
    <citation type="submission" date="2021-10" db="EMBL/GenBank/DDBJ databases">
        <title>Collection of gut derived symbiotic bacterial strains cultured from healthy donors.</title>
        <authorList>
            <person name="Lin H."/>
            <person name="Littmann E."/>
            <person name="Claire K."/>
            <person name="Pamer E."/>
        </authorList>
    </citation>
    <scope>NUCLEOTIDE SEQUENCE [LARGE SCALE GENOMIC DNA]</scope>
    <source>
        <strain evidence="5 6">MSK.17.68</strain>
    </source>
</reference>